<feature type="transmembrane region" description="Helical" evidence="1">
    <location>
        <begin position="69"/>
        <end position="89"/>
    </location>
</feature>
<gene>
    <name evidence="2" type="ORF">A2841_01760</name>
</gene>
<dbReference type="EMBL" id="MFKP01000010">
    <property type="protein sequence ID" value="OGG44385.1"/>
    <property type="molecule type" value="Genomic_DNA"/>
</dbReference>
<dbReference type="SUPFAM" id="SSF48317">
    <property type="entry name" value="Acid phosphatase/Vanadium-dependent haloperoxidase"/>
    <property type="match status" value="1"/>
</dbReference>
<feature type="transmembrane region" description="Helical" evidence="1">
    <location>
        <begin position="175"/>
        <end position="192"/>
    </location>
</feature>
<dbReference type="InterPro" id="IPR036938">
    <property type="entry name" value="PAP2/HPO_sf"/>
</dbReference>
<comment type="caution">
    <text evidence="2">The sequence shown here is derived from an EMBL/GenBank/DDBJ whole genome shotgun (WGS) entry which is preliminary data.</text>
</comment>
<reference evidence="2 3" key="1">
    <citation type="journal article" date="2016" name="Nat. Commun.">
        <title>Thousands of microbial genomes shed light on interconnected biogeochemical processes in an aquifer system.</title>
        <authorList>
            <person name="Anantharaman K."/>
            <person name="Brown C.T."/>
            <person name="Hug L.A."/>
            <person name="Sharon I."/>
            <person name="Castelle C.J."/>
            <person name="Probst A.J."/>
            <person name="Thomas B.C."/>
            <person name="Singh A."/>
            <person name="Wilkins M.J."/>
            <person name="Karaoz U."/>
            <person name="Brodie E.L."/>
            <person name="Williams K.H."/>
            <person name="Hubbard S.S."/>
            <person name="Banfield J.F."/>
        </authorList>
    </citation>
    <scope>NUCLEOTIDE SEQUENCE [LARGE SCALE GENOMIC DNA]</scope>
</reference>
<organism evidence="2 3">
    <name type="scientific">Candidatus Kaiserbacteria bacterium RIFCSPHIGHO2_01_FULL_48_10</name>
    <dbReference type="NCBI Taxonomy" id="1798476"/>
    <lineage>
        <taxon>Bacteria</taxon>
        <taxon>Candidatus Kaiseribacteriota</taxon>
    </lineage>
</organism>
<protein>
    <recommendedName>
        <fullName evidence="4">Phosphatidic acid phosphatase type 2/haloperoxidase domain-containing protein</fullName>
    </recommendedName>
</protein>
<keyword evidence="1" id="KW-1133">Transmembrane helix</keyword>
<dbReference type="GO" id="GO:0016020">
    <property type="term" value="C:membrane"/>
    <property type="evidence" value="ECO:0007669"/>
    <property type="project" value="UniProtKB-SubCell"/>
</dbReference>
<evidence type="ECO:0008006" key="4">
    <source>
        <dbReference type="Google" id="ProtNLM"/>
    </source>
</evidence>
<keyword evidence="1" id="KW-0472">Membrane</keyword>
<feature type="transmembrane region" description="Helical" evidence="1">
    <location>
        <begin position="136"/>
        <end position="163"/>
    </location>
</feature>
<keyword evidence="1" id="KW-0812">Transmembrane</keyword>
<accession>A0A1F6C5E5</accession>
<name>A0A1F6C5E5_9BACT</name>
<dbReference type="AlphaFoldDB" id="A0A1F6C5E5"/>
<sequence>MGDKPLLLALALLALSVYIPISRSMPRRICEMPIDGRVPFLPIFVLPYLGLLPFVIMAFFILYTTEVAVPFLLSLTIVGVLFGITGPLISCGAPRADATGKGILRSLVRFVYWVDGKHNNAVFPSTHVYLSVICGYYLALVFSVYAPFIWLGALLIAMSTIFIKQHNVMDIGGGVLWATTAIYLSDFVLTFLS</sequence>
<evidence type="ECO:0000313" key="2">
    <source>
        <dbReference type="EMBL" id="OGG44385.1"/>
    </source>
</evidence>
<dbReference type="Proteomes" id="UP000178249">
    <property type="component" value="Unassembled WGS sequence"/>
</dbReference>
<feature type="transmembrane region" description="Helical" evidence="1">
    <location>
        <begin position="40"/>
        <end position="62"/>
    </location>
</feature>
<evidence type="ECO:0000313" key="3">
    <source>
        <dbReference type="Proteomes" id="UP000178249"/>
    </source>
</evidence>
<evidence type="ECO:0000256" key="1">
    <source>
        <dbReference type="SAM" id="Phobius"/>
    </source>
</evidence>
<proteinExistence type="predicted"/>